<evidence type="ECO:0000256" key="1">
    <source>
        <dbReference type="SAM" id="MobiDB-lite"/>
    </source>
</evidence>
<feature type="region of interest" description="Disordered" evidence="1">
    <location>
        <begin position="1"/>
        <end position="24"/>
    </location>
</feature>
<gene>
    <name evidence="2" type="ORF">FYZ43_11315</name>
</gene>
<name>A0ABD4TYI4_9ACTO</name>
<evidence type="ECO:0000313" key="3">
    <source>
        <dbReference type="Proteomes" id="UP001209486"/>
    </source>
</evidence>
<reference evidence="2 3" key="1">
    <citation type="submission" date="2019-08" db="EMBL/GenBank/DDBJ databases">
        <title>Comparison of rpoB and gyrB Sequences from Mobiluncus Species and Development of a Multiplex PCR Method for Clinical Detection of Mobiluncus curtisii and Mobiluncus mulieris.</title>
        <authorList>
            <person name="Yang L."/>
            <person name="Shen Y."/>
            <person name="Xu G."/>
            <person name="Shu L.-B."/>
            <person name="Hu J."/>
            <person name="Zhang R."/>
            <person name="Wang Y."/>
            <person name="Zhou H.-W."/>
            <person name="Zhang X."/>
        </authorList>
    </citation>
    <scope>NUCLEOTIDE SEQUENCE [LARGE SCALE GENOMIC DNA]</scope>
    <source>
        <strain evidence="2 3">M26</strain>
    </source>
</reference>
<dbReference type="EMBL" id="VSZY01000037">
    <property type="protein sequence ID" value="MCU9969942.1"/>
    <property type="molecule type" value="Genomic_DNA"/>
</dbReference>
<comment type="caution">
    <text evidence="2">The sequence shown here is derived from an EMBL/GenBank/DDBJ whole genome shotgun (WGS) entry which is preliminary data.</text>
</comment>
<evidence type="ECO:0000313" key="2">
    <source>
        <dbReference type="EMBL" id="MCU9969942.1"/>
    </source>
</evidence>
<accession>A0ABD4TYI4</accession>
<organism evidence="2 3">
    <name type="scientific">Mobiluncus mulieris</name>
    <dbReference type="NCBI Taxonomy" id="2052"/>
    <lineage>
        <taxon>Bacteria</taxon>
        <taxon>Bacillati</taxon>
        <taxon>Actinomycetota</taxon>
        <taxon>Actinomycetes</taxon>
        <taxon>Actinomycetales</taxon>
        <taxon>Actinomycetaceae</taxon>
        <taxon>Mobiluncus</taxon>
    </lineage>
</organism>
<dbReference type="Proteomes" id="UP001209486">
    <property type="component" value="Unassembled WGS sequence"/>
</dbReference>
<sequence length="62" mass="6665">MGQATILETRPEGATESQETARGLNEEAVDATIQAAEAELDAGDKARPAREVLSKLREKHFG</sequence>
<protein>
    <submittedName>
        <fullName evidence="2">Uncharacterized protein</fullName>
    </submittedName>
</protein>
<dbReference type="AlphaFoldDB" id="A0ABD4TYI4"/>
<dbReference type="RefSeq" id="WP_114991483.1">
    <property type="nucleotide sequence ID" value="NZ_JABCUU010000036.1"/>
</dbReference>
<proteinExistence type="predicted"/>